<dbReference type="GO" id="GO:0003677">
    <property type="term" value="F:DNA binding"/>
    <property type="evidence" value="ECO:0007669"/>
    <property type="project" value="UniProtKB-KW"/>
</dbReference>
<gene>
    <name evidence="6" type="ORF">Lsha_1090</name>
</gene>
<comment type="caution">
    <text evidence="6">The sequence shown here is derived from an EMBL/GenBank/DDBJ whole genome shotgun (WGS) entry which is preliminary data.</text>
</comment>
<dbReference type="OrthoDB" id="9805913at2"/>
<sequence length="428" mass="48379">MSSQEIYVSIDLGEKTHKVGKLWFHQRGARQSASFEYDPDWLKHSEKFALDPALQLTSGAFHTTPDQILFGAIGDSTPDRWGRVLMRRAESVRAKSIGESARTLSEVDYLLGVNDEARQGALRFSLKDGGPYLTPKDKESIPPLIDLPRLLSATEHYLNDEETAEDLKILLAPGSSLGGARPKASVRDKDGHLAIAKFPKKDDECNVVVWEAVTLTLAEKAGIKTTDWRLETIMDKPVLILRRFDRHAGQRVPFLSAMSMLGAKDNDPHSYLEIAYAITQHGASPNSDLEELWRRIIFTVLISNTDDHLRNHGFLYERHKGWRLSPAYDINPTPVEIKARMLSTSIDYDDPTASIDLALSVIDEFRIKKVRALEIIKEVGLAVRKWRTVATQFGLTKREIDRMASAFEHEDSKKLESNLHRNKMQVKK</sequence>
<evidence type="ECO:0000313" key="6">
    <source>
        <dbReference type="EMBL" id="KTD62390.1"/>
    </source>
</evidence>
<evidence type="ECO:0000259" key="4">
    <source>
        <dbReference type="Pfam" id="PF07804"/>
    </source>
</evidence>
<dbReference type="InterPro" id="IPR052028">
    <property type="entry name" value="HipA_Ser/Thr_kinase"/>
</dbReference>
<dbReference type="Pfam" id="PF13657">
    <property type="entry name" value="Couple_hipA"/>
    <property type="match status" value="1"/>
</dbReference>
<dbReference type="STRING" id="1122169.Lsha_1090"/>
<dbReference type="eggNOG" id="COG3550">
    <property type="taxonomic scope" value="Bacteria"/>
</dbReference>
<dbReference type="InterPro" id="IPR017508">
    <property type="entry name" value="HipA_N1"/>
</dbReference>
<keyword evidence="2" id="KW-0808">Transferase</keyword>
<keyword evidence="3" id="KW-0418">Kinase</keyword>
<proteinExistence type="inferred from homology"/>
<dbReference type="GO" id="GO:0005829">
    <property type="term" value="C:cytosol"/>
    <property type="evidence" value="ECO:0007669"/>
    <property type="project" value="TreeGrafter"/>
</dbReference>
<evidence type="ECO:0000256" key="3">
    <source>
        <dbReference type="ARBA" id="ARBA00022777"/>
    </source>
</evidence>
<dbReference type="AlphaFoldDB" id="A0A0W0Z0W3"/>
<dbReference type="GO" id="GO:0004674">
    <property type="term" value="F:protein serine/threonine kinase activity"/>
    <property type="evidence" value="ECO:0007669"/>
    <property type="project" value="TreeGrafter"/>
</dbReference>
<keyword evidence="6" id="KW-0238">DNA-binding</keyword>
<protein>
    <submittedName>
        <fullName evidence="6">Putative DNA-binding transcriptional regulator</fullName>
    </submittedName>
</protein>
<dbReference type="PANTHER" id="PTHR37419">
    <property type="entry name" value="SERINE/THREONINE-PROTEIN KINASE TOXIN HIPA"/>
    <property type="match status" value="1"/>
</dbReference>
<organism evidence="6 7">
    <name type="scientific">Legionella shakespearei DSM 23087</name>
    <dbReference type="NCBI Taxonomy" id="1122169"/>
    <lineage>
        <taxon>Bacteria</taxon>
        <taxon>Pseudomonadati</taxon>
        <taxon>Pseudomonadota</taxon>
        <taxon>Gammaproteobacteria</taxon>
        <taxon>Legionellales</taxon>
        <taxon>Legionellaceae</taxon>
        <taxon>Legionella</taxon>
    </lineage>
</organism>
<feature type="domain" description="HipA N-terminal subdomain 1" evidence="5">
    <location>
        <begin position="16"/>
        <end position="93"/>
    </location>
</feature>
<evidence type="ECO:0000259" key="5">
    <source>
        <dbReference type="Pfam" id="PF13657"/>
    </source>
</evidence>
<dbReference type="InterPro" id="IPR012893">
    <property type="entry name" value="HipA-like_C"/>
</dbReference>
<dbReference type="Pfam" id="PF07804">
    <property type="entry name" value="HipA_C"/>
    <property type="match status" value="1"/>
</dbReference>
<evidence type="ECO:0000256" key="2">
    <source>
        <dbReference type="ARBA" id="ARBA00022679"/>
    </source>
</evidence>
<dbReference type="PANTHER" id="PTHR37419:SF8">
    <property type="entry name" value="TOXIN YJJJ"/>
    <property type="match status" value="1"/>
</dbReference>
<dbReference type="PATRIC" id="fig|1122169.6.peg.1257"/>
<reference evidence="6 7" key="1">
    <citation type="submission" date="2015-11" db="EMBL/GenBank/DDBJ databases">
        <title>Genomic analysis of 38 Legionella species identifies large and diverse effector repertoires.</title>
        <authorList>
            <person name="Burstein D."/>
            <person name="Amaro F."/>
            <person name="Zusman T."/>
            <person name="Lifshitz Z."/>
            <person name="Cohen O."/>
            <person name="Gilbert J.A."/>
            <person name="Pupko T."/>
            <person name="Shuman H.A."/>
            <person name="Segal G."/>
        </authorList>
    </citation>
    <scope>NUCLEOTIDE SEQUENCE [LARGE SCALE GENOMIC DNA]</scope>
    <source>
        <strain evidence="6 7">ATCC 49655</strain>
    </source>
</reference>
<evidence type="ECO:0000313" key="7">
    <source>
        <dbReference type="Proteomes" id="UP000054600"/>
    </source>
</evidence>
<name>A0A0W0Z0W3_9GAMM</name>
<feature type="domain" description="HipA-like C-terminal" evidence="4">
    <location>
        <begin position="175"/>
        <end position="385"/>
    </location>
</feature>
<keyword evidence="7" id="KW-1185">Reference proteome</keyword>
<accession>A0A0W0Z0W3</accession>
<dbReference type="Proteomes" id="UP000054600">
    <property type="component" value="Unassembled WGS sequence"/>
</dbReference>
<dbReference type="Gene3D" id="1.10.1070.20">
    <property type="match status" value="1"/>
</dbReference>
<comment type="similarity">
    <text evidence="1">Belongs to the HipA Ser/Thr kinase family.</text>
</comment>
<dbReference type="EMBL" id="LNYW01000033">
    <property type="protein sequence ID" value="KTD62390.1"/>
    <property type="molecule type" value="Genomic_DNA"/>
</dbReference>
<evidence type="ECO:0000256" key="1">
    <source>
        <dbReference type="ARBA" id="ARBA00010164"/>
    </source>
</evidence>